<organism evidence="6 7">
    <name type="scientific">Kitasatospora cineracea</name>
    <dbReference type="NCBI Taxonomy" id="88074"/>
    <lineage>
        <taxon>Bacteria</taxon>
        <taxon>Bacillati</taxon>
        <taxon>Actinomycetota</taxon>
        <taxon>Actinomycetes</taxon>
        <taxon>Kitasatosporales</taxon>
        <taxon>Streptomycetaceae</taxon>
        <taxon>Kitasatospora</taxon>
    </lineage>
</organism>
<keyword evidence="7" id="KW-1185">Reference proteome</keyword>
<dbReference type="InterPro" id="IPR050881">
    <property type="entry name" value="LL-DAP_aminotransferase"/>
</dbReference>
<keyword evidence="3" id="KW-0808">Transferase</keyword>
<dbReference type="InterPro" id="IPR004839">
    <property type="entry name" value="Aminotransferase_I/II_large"/>
</dbReference>
<keyword evidence="2 6" id="KW-0032">Aminotransferase</keyword>
<evidence type="ECO:0000259" key="5">
    <source>
        <dbReference type="Pfam" id="PF00155"/>
    </source>
</evidence>
<dbReference type="PANTHER" id="PTHR42832:SF3">
    <property type="entry name" value="L-GLUTAMINE--4-(METHYLSULFANYL)-2-OXOBUTANOATE AMINOTRANSFERASE"/>
    <property type="match status" value="1"/>
</dbReference>
<dbReference type="PANTHER" id="PTHR42832">
    <property type="entry name" value="AMINO ACID AMINOTRANSFERASE"/>
    <property type="match status" value="1"/>
</dbReference>
<evidence type="ECO:0000256" key="4">
    <source>
        <dbReference type="SAM" id="MobiDB-lite"/>
    </source>
</evidence>
<evidence type="ECO:0000313" key="7">
    <source>
        <dbReference type="Proteomes" id="UP000266906"/>
    </source>
</evidence>
<dbReference type="Pfam" id="PF00155">
    <property type="entry name" value="Aminotran_1_2"/>
    <property type="match status" value="1"/>
</dbReference>
<name>A0A3N4RI83_9ACTN</name>
<protein>
    <submittedName>
        <fullName evidence="6">Aspartate/methionine/tyrosine aminotransferase</fullName>
    </submittedName>
</protein>
<proteinExistence type="predicted"/>
<gene>
    <name evidence="6" type="ORF">EDD38_1332</name>
</gene>
<dbReference type="GO" id="GO:0008483">
    <property type="term" value="F:transaminase activity"/>
    <property type="evidence" value="ECO:0007669"/>
    <property type="project" value="UniProtKB-KW"/>
</dbReference>
<feature type="region of interest" description="Disordered" evidence="4">
    <location>
        <begin position="21"/>
        <end position="56"/>
    </location>
</feature>
<dbReference type="Gene3D" id="3.90.1150.10">
    <property type="entry name" value="Aspartate Aminotransferase, domain 1"/>
    <property type="match status" value="1"/>
</dbReference>
<evidence type="ECO:0000256" key="2">
    <source>
        <dbReference type="ARBA" id="ARBA00022576"/>
    </source>
</evidence>
<evidence type="ECO:0000313" key="6">
    <source>
        <dbReference type="EMBL" id="RPE33053.1"/>
    </source>
</evidence>
<feature type="compositionally biased region" description="Low complexity" evidence="4">
    <location>
        <begin position="42"/>
        <end position="56"/>
    </location>
</feature>
<dbReference type="InterPro" id="IPR015421">
    <property type="entry name" value="PyrdxlP-dep_Trfase_major"/>
</dbReference>
<dbReference type="GO" id="GO:0030170">
    <property type="term" value="F:pyridoxal phosphate binding"/>
    <property type="evidence" value="ECO:0007669"/>
    <property type="project" value="InterPro"/>
</dbReference>
<dbReference type="EMBL" id="RKQG01000001">
    <property type="protein sequence ID" value="RPE33053.1"/>
    <property type="molecule type" value="Genomic_DNA"/>
</dbReference>
<dbReference type="InterPro" id="IPR015424">
    <property type="entry name" value="PyrdxlP-dep_Trfase"/>
</dbReference>
<feature type="domain" description="Aminotransferase class I/classII large" evidence="5">
    <location>
        <begin position="51"/>
        <end position="359"/>
    </location>
</feature>
<dbReference type="RefSeq" id="WP_123817594.1">
    <property type="nucleotide sequence ID" value="NZ_RKQG01000001.1"/>
</dbReference>
<evidence type="ECO:0000256" key="3">
    <source>
        <dbReference type="ARBA" id="ARBA00022679"/>
    </source>
</evidence>
<dbReference type="CDD" id="cd00609">
    <property type="entry name" value="AAT_like"/>
    <property type="match status" value="1"/>
</dbReference>
<sequence>MSREELLRLAAGSGLPVLDLSLGVPADPPPADPLPADPAPPAQSARPARPAPAAYPASAGSEALRTAAAGYLHRRFGVRVPVEAVAACVGTKEFISTLPLFLREIRGDDARDTVLIPALCYPTYEYGARLAGLRVHRVPVDGRLRMRLDLLPAAVVGRALCLWVNSPANPTGTVEPLDRIAAWGRARGVPVLSDEAYAEATWAHPPRTVLAGGLSGVLAVHSLSKRSHAPGLRVGFYAGDPHLVAELVPRRRAAGLMAGSASQARAAALLDDDAHALAQRERNARRVAGLVAELDRAGLPCRPPGGGLFAWVAAPDGRGTAFARRLAAEAGLVVMPGAEYGPGGGGHVRIAAVHDPAAVAARLALLRHPALVPTP</sequence>
<dbReference type="SUPFAM" id="SSF53383">
    <property type="entry name" value="PLP-dependent transferases"/>
    <property type="match status" value="1"/>
</dbReference>
<feature type="compositionally biased region" description="Pro residues" evidence="4">
    <location>
        <begin position="26"/>
        <end position="41"/>
    </location>
</feature>
<accession>A0A3N4RI83</accession>
<reference evidence="6 7" key="1">
    <citation type="submission" date="2018-11" db="EMBL/GenBank/DDBJ databases">
        <title>Sequencing the genomes of 1000 actinobacteria strains.</title>
        <authorList>
            <person name="Klenk H.-P."/>
        </authorList>
    </citation>
    <scope>NUCLEOTIDE SEQUENCE [LARGE SCALE GENOMIC DNA]</scope>
    <source>
        <strain evidence="6 7">DSM 44781</strain>
    </source>
</reference>
<comment type="cofactor">
    <cofactor evidence="1">
        <name>pyridoxal 5'-phosphate</name>
        <dbReference type="ChEBI" id="CHEBI:597326"/>
    </cofactor>
</comment>
<comment type="caution">
    <text evidence="6">The sequence shown here is derived from an EMBL/GenBank/DDBJ whole genome shotgun (WGS) entry which is preliminary data.</text>
</comment>
<evidence type="ECO:0000256" key="1">
    <source>
        <dbReference type="ARBA" id="ARBA00001933"/>
    </source>
</evidence>
<dbReference type="Proteomes" id="UP000266906">
    <property type="component" value="Unassembled WGS sequence"/>
</dbReference>
<dbReference type="InterPro" id="IPR015422">
    <property type="entry name" value="PyrdxlP-dep_Trfase_small"/>
</dbReference>
<dbReference type="Gene3D" id="3.40.640.10">
    <property type="entry name" value="Type I PLP-dependent aspartate aminotransferase-like (Major domain)"/>
    <property type="match status" value="1"/>
</dbReference>
<dbReference type="AlphaFoldDB" id="A0A3N4RI83"/>